<reference evidence="2 3" key="1">
    <citation type="submission" date="2018-11" db="EMBL/GenBank/DDBJ databases">
        <title>Chitinophaga lutea sp.nov., isolate from arsenic contaminated soil.</title>
        <authorList>
            <person name="Zong Y."/>
        </authorList>
    </citation>
    <scope>NUCLEOTIDE SEQUENCE [LARGE SCALE GENOMIC DNA]</scope>
    <source>
        <strain evidence="2 3">ZY74</strain>
    </source>
</reference>
<dbReference type="InterPro" id="IPR036108">
    <property type="entry name" value="4pyrrol_syn_uPrphyn_synt_sf"/>
</dbReference>
<protein>
    <submittedName>
        <fullName evidence="2">Uroporphyrinogen-III synthase</fullName>
    </submittedName>
</protein>
<dbReference type="PANTHER" id="PTHR12390:SF0">
    <property type="entry name" value="UROPORPHYRINOGEN-III SYNTHASE"/>
    <property type="match status" value="1"/>
</dbReference>
<dbReference type="InterPro" id="IPR003754">
    <property type="entry name" value="4pyrrol_synth_uPrphyn_synth"/>
</dbReference>
<keyword evidence="3" id="KW-1185">Reference proteome</keyword>
<dbReference type="Proteomes" id="UP000278351">
    <property type="component" value="Unassembled WGS sequence"/>
</dbReference>
<dbReference type="OrthoDB" id="1523900at2"/>
<dbReference type="Gene3D" id="3.40.50.10090">
    <property type="match status" value="2"/>
</dbReference>
<sequence>MSNIKYSILSTKLLSPELVREAAEQGIAVTSQLFIDIQPSVTDEATDDCKNLLFHGGVMVFTSPNAVKALASEEGGLYEYLQDRSFGFHTAGPTPCHVYCLQGATLAAVEEHMPYLLVAATAANSAELAQKMLAHEVSVVTFFCGNIRRQELPDMLRANGVGVTEHVVYRTTETPATLEETFNGILFLSPSSVRSFFSANRLPGHTVCFAIGETTAEALREVTDNKVIVSPTPSMSALLETAIYYFNNINCYE</sequence>
<organism evidence="2 3">
    <name type="scientific">Chitinophaga lutea</name>
    <dbReference type="NCBI Taxonomy" id="2488634"/>
    <lineage>
        <taxon>Bacteria</taxon>
        <taxon>Pseudomonadati</taxon>
        <taxon>Bacteroidota</taxon>
        <taxon>Chitinophagia</taxon>
        <taxon>Chitinophagales</taxon>
        <taxon>Chitinophagaceae</taxon>
        <taxon>Chitinophaga</taxon>
    </lineage>
</organism>
<name>A0A3N4PL04_9BACT</name>
<evidence type="ECO:0000313" key="2">
    <source>
        <dbReference type="EMBL" id="RPE09362.1"/>
    </source>
</evidence>
<dbReference type="AlphaFoldDB" id="A0A3N4PL04"/>
<dbReference type="CDD" id="cd06578">
    <property type="entry name" value="HemD"/>
    <property type="match status" value="1"/>
</dbReference>
<dbReference type="GO" id="GO:0004852">
    <property type="term" value="F:uroporphyrinogen-III synthase activity"/>
    <property type="evidence" value="ECO:0007669"/>
    <property type="project" value="InterPro"/>
</dbReference>
<dbReference type="SUPFAM" id="SSF69618">
    <property type="entry name" value="HemD-like"/>
    <property type="match status" value="1"/>
</dbReference>
<proteinExistence type="predicted"/>
<dbReference type="GO" id="GO:0005829">
    <property type="term" value="C:cytosol"/>
    <property type="evidence" value="ECO:0007669"/>
    <property type="project" value="TreeGrafter"/>
</dbReference>
<gene>
    <name evidence="2" type="ORF">EGT74_20420</name>
</gene>
<accession>A0A3N4PL04</accession>
<dbReference type="Pfam" id="PF02602">
    <property type="entry name" value="HEM4"/>
    <property type="match status" value="1"/>
</dbReference>
<evidence type="ECO:0000259" key="1">
    <source>
        <dbReference type="Pfam" id="PF02602"/>
    </source>
</evidence>
<comment type="caution">
    <text evidence="2">The sequence shown here is derived from an EMBL/GenBank/DDBJ whole genome shotgun (WGS) entry which is preliminary data.</text>
</comment>
<dbReference type="InterPro" id="IPR039793">
    <property type="entry name" value="UROS/Hem4"/>
</dbReference>
<feature type="domain" description="Tetrapyrrole biosynthesis uroporphyrinogen III synthase" evidence="1">
    <location>
        <begin position="17"/>
        <end position="240"/>
    </location>
</feature>
<dbReference type="RefSeq" id="WP_123848359.1">
    <property type="nucleotide sequence ID" value="NZ_RPDH01000002.1"/>
</dbReference>
<dbReference type="EMBL" id="RPDH01000002">
    <property type="protein sequence ID" value="RPE09362.1"/>
    <property type="molecule type" value="Genomic_DNA"/>
</dbReference>
<dbReference type="PANTHER" id="PTHR12390">
    <property type="entry name" value="UROPORPHYRINOGEN III SYNTHASE"/>
    <property type="match status" value="1"/>
</dbReference>
<evidence type="ECO:0000313" key="3">
    <source>
        <dbReference type="Proteomes" id="UP000278351"/>
    </source>
</evidence>
<dbReference type="GO" id="GO:0006780">
    <property type="term" value="P:uroporphyrinogen III biosynthetic process"/>
    <property type="evidence" value="ECO:0007669"/>
    <property type="project" value="InterPro"/>
</dbReference>